<reference evidence="1" key="1">
    <citation type="submission" date="2018-06" db="EMBL/GenBank/DDBJ databases">
        <authorList>
            <person name="Zhirakovskaya E."/>
        </authorList>
    </citation>
    <scope>NUCLEOTIDE SEQUENCE</scope>
</reference>
<protein>
    <submittedName>
        <fullName evidence="1">Uncharacterized protein</fullName>
    </submittedName>
</protein>
<name>A0A3B1E197_9ZZZZ</name>
<gene>
    <name evidence="1" type="ORF">MNBD_PLANCTO03-735</name>
</gene>
<evidence type="ECO:0000313" key="1">
    <source>
        <dbReference type="EMBL" id="VAX42738.1"/>
    </source>
</evidence>
<dbReference type="AlphaFoldDB" id="A0A3B1E197"/>
<dbReference type="EMBL" id="UOGK01000744">
    <property type="protein sequence ID" value="VAX42738.1"/>
    <property type="molecule type" value="Genomic_DNA"/>
</dbReference>
<organism evidence="1">
    <name type="scientific">hydrothermal vent metagenome</name>
    <dbReference type="NCBI Taxonomy" id="652676"/>
    <lineage>
        <taxon>unclassified sequences</taxon>
        <taxon>metagenomes</taxon>
        <taxon>ecological metagenomes</taxon>
    </lineage>
</organism>
<proteinExistence type="predicted"/>
<sequence>MWGQDMLIDALDSKYRAVICGVNDEDNSHGLIAQLVNRITTSQWSVQSVTSYARMFHESVSVHAAYDREPYVLKYDLDSVLVLALLRPKGRPHFTLDDLGRGFRTIWKMIQGRGERRPVATVSFLGARSNKLVDAEGNEPSFESVLRVMYDAGYRGDVYPSPGMWQFGEVGVFPSYPFPQGLERMRAGSS</sequence>
<accession>A0A3B1E197</accession>